<dbReference type="InterPro" id="IPR042197">
    <property type="entry name" value="Apaf_helical"/>
</dbReference>
<dbReference type="Pfam" id="PF18052">
    <property type="entry name" value="Rx_N"/>
    <property type="match status" value="1"/>
</dbReference>
<feature type="domain" description="Disease resistance protein winged helix" evidence="7">
    <location>
        <begin position="368"/>
        <end position="440"/>
    </location>
</feature>
<dbReference type="InterPro" id="IPR058922">
    <property type="entry name" value="WHD_DRP"/>
</dbReference>
<dbReference type="GO" id="GO:0043531">
    <property type="term" value="F:ADP binding"/>
    <property type="evidence" value="ECO:0007669"/>
    <property type="project" value="InterPro"/>
</dbReference>
<dbReference type="InterPro" id="IPR041118">
    <property type="entry name" value="Rx_N"/>
</dbReference>
<dbReference type="GO" id="GO:0005524">
    <property type="term" value="F:ATP binding"/>
    <property type="evidence" value="ECO:0007669"/>
    <property type="project" value="UniProtKB-KW"/>
</dbReference>
<dbReference type="Pfam" id="PF00931">
    <property type="entry name" value="NB-ARC"/>
    <property type="match status" value="1"/>
</dbReference>
<evidence type="ECO:0000256" key="3">
    <source>
        <dbReference type="ARBA" id="ARBA00022821"/>
    </source>
</evidence>
<feature type="domain" description="Disease resistance N-terminal" evidence="6">
    <location>
        <begin position="13"/>
        <end position="97"/>
    </location>
</feature>
<organism evidence="9 10">
    <name type="scientific">Gossypium klotzschianum</name>
    <dbReference type="NCBI Taxonomy" id="34286"/>
    <lineage>
        <taxon>Eukaryota</taxon>
        <taxon>Viridiplantae</taxon>
        <taxon>Streptophyta</taxon>
        <taxon>Embryophyta</taxon>
        <taxon>Tracheophyta</taxon>
        <taxon>Spermatophyta</taxon>
        <taxon>Magnoliopsida</taxon>
        <taxon>eudicotyledons</taxon>
        <taxon>Gunneridae</taxon>
        <taxon>Pentapetalae</taxon>
        <taxon>rosids</taxon>
        <taxon>malvids</taxon>
        <taxon>Malvales</taxon>
        <taxon>Malvaceae</taxon>
        <taxon>Malvoideae</taxon>
        <taxon>Gossypium</taxon>
    </lineage>
</organism>
<dbReference type="GO" id="GO:0051707">
    <property type="term" value="P:response to other organism"/>
    <property type="evidence" value="ECO:0007669"/>
    <property type="project" value="UniProtKB-ARBA"/>
</dbReference>
<evidence type="ECO:0000259" key="5">
    <source>
        <dbReference type="Pfam" id="PF00931"/>
    </source>
</evidence>
<proteinExistence type="predicted"/>
<keyword evidence="4" id="KW-0067">ATP-binding</keyword>
<dbReference type="InterPro" id="IPR055414">
    <property type="entry name" value="LRR_R13L4/SHOC2-like"/>
</dbReference>
<evidence type="ECO:0000256" key="2">
    <source>
        <dbReference type="ARBA" id="ARBA00022741"/>
    </source>
</evidence>
<dbReference type="SUPFAM" id="SSF52540">
    <property type="entry name" value="P-loop containing nucleoside triphosphate hydrolases"/>
    <property type="match status" value="1"/>
</dbReference>
<keyword evidence="1" id="KW-0677">Repeat</keyword>
<comment type="caution">
    <text evidence="9">The sequence shown here is derived from an EMBL/GenBank/DDBJ whole genome shotgun (WGS) entry which is preliminary data.</text>
</comment>
<accession>A0A7J8UXF2</accession>
<evidence type="ECO:0000259" key="7">
    <source>
        <dbReference type="Pfam" id="PF23559"/>
    </source>
</evidence>
<dbReference type="Proteomes" id="UP000593573">
    <property type="component" value="Unassembled WGS sequence"/>
</dbReference>
<dbReference type="InterPro" id="IPR002182">
    <property type="entry name" value="NB-ARC"/>
</dbReference>
<dbReference type="InterPro" id="IPR032675">
    <property type="entry name" value="LRR_dom_sf"/>
</dbReference>
<dbReference type="Gene3D" id="1.20.5.4130">
    <property type="match status" value="1"/>
</dbReference>
<dbReference type="PANTHER" id="PTHR36766">
    <property type="entry name" value="PLANT BROAD-SPECTRUM MILDEW RESISTANCE PROTEIN RPW8"/>
    <property type="match status" value="1"/>
</dbReference>
<dbReference type="PANTHER" id="PTHR36766:SF38">
    <property type="entry name" value="DISEASE RESISTANCE PROTEIN RGA3"/>
    <property type="match status" value="1"/>
</dbReference>
<dbReference type="Gene3D" id="3.40.50.300">
    <property type="entry name" value="P-loop containing nucleotide triphosphate hydrolases"/>
    <property type="match status" value="1"/>
</dbReference>
<dbReference type="Pfam" id="PF23559">
    <property type="entry name" value="WHD_DRP"/>
    <property type="match status" value="1"/>
</dbReference>
<dbReference type="SUPFAM" id="SSF52058">
    <property type="entry name" value="L domain-like"/>
    <property type="match status" value="1"/>
</dbReference>
<feature type="domain" description="Disease resistance R13L4/SHOC-2-like LRR" evidence="8">
    <location>
        <begin position="506"/>
        <end position="783"/>
    </location>
</feature>
<evidence type="ECO:0000313" key="9">
    <source>
        <dbReference type="EMBL" id="MBA0654889.1"/>
    </source>
</evidence>
<dbReference type="InterPro" id="IPR027417">
    <property type="entry name" value="P-loop_NTPase"/>
</dbReference>
<keyword evidence="2" id="KW-0547">Nucleotide-binding</keyword>
<dbReference type="GO" id="GO:0006952">
    <property type="term" value="P:defense response"/>
    <property type="evidence" value="ECO:0007669"/>
    <property type="project" value="UniProtKB-KW"/>
</dbReference>
<dbReference type="Pfam" id="PF23598">
    <property type="entry name" value="LRR_14"/>
    <property type="match status" value="1"/>
</dbReference>
<dbReference type="InterPro" id="IPR036388">
    <property type="entry name" value="WH-like_DNA-bd_sf"/>
</dbReference>
<dbReference type="EMBL" id="JABFAB010000007">
    <property type="protein sequence ID" value="MBA0654889.1"/>
    <property type="molecule type" value="Genomic_DNA"/>
</dbReference>
<keyword evidence="10" id="KW-1185">Reference proteome</keyword>
<dbReference type="FunFam" id="1.10.10.10:FF:000322">
    <property type="entry name" value="Probable disease resistance protein At1g63360"/>
    <property type="match status" value="1"/>
</dbReference>
<protein>
    <recommendedName>
        <fullName evidence="11">Rx N-terminal domain-containing protein</fullName>
    </recommendedName>
</protein>
<evidence type="ECO:0000256" key="1">
    <source>
        <dbReference type="ARBA" id="ARBA00022737"/>
    </source>
</evidence>
<dbReference type="SUPFAM" id="SSF52047">
    <property type="entry name" value="RNI-like"/>
    <property type="match status" value="1"/>
</dbReference>
<name>A0A7J8UXF2_9ROSI</name>
<evidence type="ECO:0008006" key="11">
    <source>
        <dbReference type="Google" id="ProtNLM"/>
    </source>
</evidence>
<dbReference type="OrthoDB" id="1748972at2759"/>
<evidence type="ECO:0000256" key="4">
    <source>
        <dbReference type="ARBA" id="ARBA00022840"/>
    </source>
</evidence>
<dbReference type="AlphaFoldDB" id="A0A7J8UXF2"/>
<reference evidence="9 10" key="1">
    <citation type="journal article" date="2019" name="Genome Biol. Evol.">
        <title>Insights into the evolution of the New World diploid cottons (Gossypium, subgenus Houzingenia) based on genome sequencing.</title>
        <authorList>
            <person name="Grover C.E."/>
            <person name="Arick M.A. 2nd"/>
            <person name="Thrash A."/>
            <person name="Conover J.L."/>
            <person name="Sanders W.S."/>
            <person name="Peterson D.G."/>
            <person name="Frelichowski J.E."/>
            <person name="Scheffler J.A."/>
            <person name="Scheffler B.E."/>
            <person name="Wendel J.F."/>
        </authorList>
    </citation>
    <scope>NUCLEOTIDE SEQUENCE [LARGE SCALE GENOMIC DNA]</scope>
    <source>
        <strain evidence="9">57</strain>
        <tissue evidence="9">Leaf</tissue>
    </source>
</reference>
<gene>
    <name evidence="9" type="ORF">Goklo_021799</name>
</gene>
<sequence>MAEAIAFNIAAELIIKLSSPALSQVGLWWNLKHDLDDLKSIVSTIKAVLLDAEEKSVTDNLIKVWLEELKDVLYDADDLLDDFSAEALRKDLLGGNKLTKEVRLFFSSSNQFAYGLKMARKIKAIKARLASIEREANTFCFIPRDRSAETSFMTKKRQETHSFEREDEIIGRDDDKAALLKLVLEFQSEENVYIIPIVGFGGLGKTALVLLVYNDEMAKSHFELTMLKKLLMGGAKGSRIIVTTRSLKVAKITNKCQSHVLKLKGLSDDDAWSLFKKIAFEQRYVDSTNSTFVEEGKQISKRCGGVPLVIKTIASTLSLKETENEWHSFKEYELAKISQIEGDILHTLKLSYDHLPSHLKQCFTYCRLYPKDYEINVQMLIQFWIAQGFVKQSNPKQSLEEVGFGFFKELAEKCFFQEVKGRNFLQEMTCKMHDLMHDLAESVGGTESSIVDSNLSVGEIGEKCRHISINDVSLIPLFKGKKLRTLLQFSNKSRQNKRDGILDFIISNYRCLRVLKLDDFGFSTIPLSIHKLKHLRYLDLSDNEDLKILPKSICKIQNLQVLKLDWCDGLEKLPNKIEKLVNLTHLACRGCNGLTHMPRGIGKLSSLKTLSMFVVDENGSHGSADLSELSGLKNLSGELTIRNLGFVQNAKEKFKAANLKEKQHLRLLVLVWNGDYDDDKSLEDLQPHPNLKELRIVGWGGDAKFPSWLSLLTNLVAIRIWWGNFKHLPSAAQLPCLKHLCIYGCTELEYMDDNSPKGSQGNREPFFPSLKVLFLLHCPNMKSWWRTIEAIGDDSNEDGTTVTGTSTMAFPCLSYLEIENCPLTSMPLYPSLDLKLKLVNTSSRPLKQTMKMNMNAKTPSSSTSSLPLSKLKSFHVEKIEGLDTHTLDGCLQHLINLQDLSLINFPNLTSLPDEMRCLTNLQRLNIYRVPQVEERCEKDIGADWYKIAHIPSGWSFH</sequence>
<evidence type="ECO:0000259" key="8">
    <source>
        <dbReference type="Pfam" id="PF23598"/>
    </source>
</evidence>
<dbReference type="Gene3D" id="1.10.10.10">
    <property type="entry name" value="Winged helix-like DNA-binding domain superfamily/Winged helix DNA-binding domain"/>
    <property type="match status" value="1"/>
</dbReference>
<dbReference type="Gene3D" id="1.10.8.430">
    <property type="entry name" value="Helical domain of apoptotic protease-activating factors"/>
    <property type="match status" value="1"/>
</dbReference>
<feature type="domain" description="NB-ARC" evidence="5">
    <location>
        <begin position="235"/>
        <end position="283"/>
    </location>
</feature>
<evidence type="ECO:0000259" key="6">
    <source>
        <dbReference type="Pfam" id="PF18052"/>
    </source>
</evidence>
<keyword evidence="3" id="KW-0611">Plant defense</keyword>
<dbReference type="PRINTS" id="PR00364">
    <property type="entry name" value="DISEASERSIST"/>
</dbReference>
<evidence type="ECO:0000313" key="10">
    <source>
        <dbReference type="Proteomes" id="UP000593573"/>
    </source>
</evidence>
<dbReference type="Gene3D" id="3.80.10.10">
    <property type="entry name" value="Ribonuclease Inhibitor"/>
    <property type="match status" value="1"/>
</dbReference>